<proteinExistence type="predicted"/>
<reference evidence="2 3" key="1">
    <citation type="submission" date="2015-12" db="EMBL/GenBank/DDBJ databases">
        <title>The genome of Folsomia candida.</title>
        <authorList>
            <person name="Faddeeva A."/>
            <person name="Derks M.F."/>
            <person name="Anvar Y."/>
            <person name="Smit S."/>
            <person name="Van Straalen N."/>
            <person name="Roelofs D."/>
        </authorList>
    </citation>
    <scope>NUCLEOTIDE SEQUENCE [LARGE SCALE GENOMIC DNA]</scope>
    <source>
        <strain evidence="2 3">VU population</strain>
        <tissue evidence="2">Whole body</tissue>
    </source>
</reference>
<feature type="non-terminal residue" evidence="2">
    <location>
        <position position="1"/>
    </location>
</feature>
<keyword evidence="3" id="KW-1185">Reference proteome</keyword>
<organism evidence="2 3">
    <name type="scientific">Folsomia candida</name>
    <name type="common">Springtail</name>
    <dbReference type="NCBI Taxonomy" id="158441"/>
    <lineage>
        <taxon>Eukaryota</taxon>
        <taxon>Metazoa</taxon>
        <taxon>Ecdysozoa</taxon>
        <taxon>Arthropoda</taxon>
        <taxon>Hexapoda</taxon>
        <taxon>Collembola</taxon>
        <taxon>Entomobryomorpha</taxon>
        <taxon>Isotomoidea</taxon>
        <taxon>Isotomidae</taxon>
        <taxon>Proisotominae</taxon>
        <taxon>Folsomia</taxon>
    </lineage>
</organism>
<dbReference type="Proteomes" id="UP000198287">
    <property type="component" value="Unassembled WGS sequence"/>
</dbReference>
<evidence type="ECO:0000256" key="1">
    <source>
        <dbReference type="SAM" id="Phobius"/>
    </source>
</evidence>
<feature type="transmembrane region" description="Helical" evidence="1">
    <location>
        <begin position="285"/>
        <end position="307"/>
    </location>
</feature>
<gene>
    <name evidence="2" type="ORF">Fcan01_17209</name>
</gene>
<keyword evidence="1" id="KW-0812">Transmembrane</keyword>
<keyword evidence="1" id="KW-0472">Membrane</keyword>
<dbReference type="EMBL" id="LNIX01000012">
    <property type="protein sequence ID" value="OXA48188.1"/>
    <property type="molecule type" value="Genomic_DNA"/>
</dbReference>
<accession>A0A226DT38</accession>
<comment type="caution">
    <text evidence="2">The sequence shown here is derived from an EMBL/GenBank/DDBJ whole genome shotgun (WGS) entry which is preliminary data.</text>
</comment>
<feature type="transmembrane region" description="Helical" evidence="1">
    <location>
        <begin position="167"/>
        <end position="189"/>
    </location>
</feature>
<feature type="transmembrane region" description="Helical" evidence="1">
    <location>
        <begin position="49"/>
        <end position="70"/>
    </location>
</feature>
<evidence type="ECO:0000313" key="2">
    <source>
        <dbReference type="EMBL" id="OXA48188.1"/>
    </source>
</evidence>
<feature type="transmembrane region" description="Helical" evidence="1">
    <location>
        <begin position="319"/>
        <end position="343"/>
    </location>
</feature>
<dbReference type="AlphaFoldDB" id="A0A226DT38"/>
<keyword evidence="1" id="KW-1133">Transmembrane helix</keyword>
<name>A0A226DT38_FOLCA</name>
<protein>
    <submittedName>
        <fullName evidence="2">Uncharacterized protein</fullName>
    </submittedName>
</protein>
<feature type="transmembrane region" description="Helical" evidence="1">
    <location>
        <begin position="90"/>
        <end position="111"/>
    </location>
</feature>
<evidence type="ECO:0000313" key="3">
    <source>
        <dbReference type="Proteomes" id="UP000198287"/>
    </source>
</evidence>
<sequence>TTSYVTNNILNLVWFTIAASFRLNRPLWNCPLQWDPQRRRFFHKRGISFWWYVAIFGNILLLCCGSIGYVLYGEMTNLQRRLPLHFLVEYVLGGVACLFVIGICIYITFFADETVIVVNTIIRLYEEFHPSVNPLRVRFPKQEKLCGIRIPNFLDADGKIDRLGLTLLMALLPAPFIPLPVALACVYLLKMDVFIFILEDLFPHSVANSVFLTPFRVAPIWIASAEMCRIFPFVAFVMGVPIQLLSKSGQILLNSELRGESEIQRNAILVQFNQLRVLNAAMENVLAAMTFVLMGTGLIISSLLNFATIRFLDAALPRVFYLMFPFLSTTTLVIIFTLLPFAIQDYENSVATLSRWRELVGLKDKELRKRLLAMRPRMYYAGLNKHYFYSLTKSMTGTYTMAIVDNTVNLLMTIPSVHI</sequence>